<dbReference type="OrthoDB" id="1633470at2"/>
<name>A0A3E2B4M7_9FIRM</name>
<feature type="compositionally biased region" description="Acidic residues" evidence="1">
    <location>
        <begin position="99"/>
        <end position="108"/>
    </location>
</feature>
<protein>
    <submittedName>
        <fullName evidence="2">Stage II sporulation protein P</fullName>
    </submittedName>
</protein>
<feature type="region of interest" description="Disordered" evidence="1">
    <location>
        <begin position="86"/>
        <end position="110"/>
    </location>
</feature>
<organism evidence="2 3">
    <name type="scientific">Evtepia gabavorous</name>
    <dbReference type="NCBI Taxonomy" id="2211183"/>
    <lineage>
        <taxon>Bacteria</taxon>
        <taxon>Bacillati</taxon>
        <taxon>Bacillota</taxon>
        <taxon>Clostridia</taxon>
        <taxon>Eubacteriales</taxon>
        <taxon>Evtepia</taxon>
    </lineage>
</organism>
<dbReference type="EMBL" id="QQRQ01000005">
    <property type="protein sequence ID" value="RFT06982.1"/>
    <property type="molecule type" value="Genomic_DNA"/>
</dbReference>
<dbReference type="Proteomes" id="UP000260649">
    <property type="component" value="Unassembled WGS sequence"/>
</dbReference>
<evidence type="ECO:0000313" key="3">
    <source>
        <dbReference type="Proteomes" id="UP000260649"/>
    </source>
</evidence>
<evidence type="ECO:0000256" key="1">
    <source>
        <dbReference type="SAM" id="MobiDB-lite"/>
    </source>
</evidence>
<proteinExistence type="predicted"/>
<comment type="caution">
    <text evidence="2">The sequence shown here is derived from an EMBL/GenBank/DDBJ whole genome shotgun (WGS) entry which is preliminary data.</text>
</comment>
<accession>A0A3E2B4M7</accession>
<keyword evidence="3" id="KW-1185">Reference proteome</keyword>
<reference evidence="2 3" key="1">
    <citation type="submission" date="2018-07" db="EMBL/GenBank/DDBJ databases">
        <title>GABA Modulating Bacteria of the Human Gut Microbiota.</title>
        <authorList>
            <person name="Strandwitz P."/>
            <person name="Kim K.H."/>
            <person name="Terekhova D."/>
            <person name="Liu J.K."/>
            <person name="Sharma A."/>
            <person name="Levering J."/>
            <person name="Mcdonald D."/>
            <person name="Dietrich D."/>
            <person name="Ramadhar T.R."/>
            <person name="Lekbua A."/>
            <person name="Mroue N."/>
            <person name="Liston C."/>
            <person name="Stewart E.J."/>
            <person name="Dubin M.J."/>
            <person name="Zengler K."/>
            <person name="Knight R."/>
            <person name="Gilbert J.A."/>
            <person name="Clardy J."/>
            <person name="Lewis K."/>
        </authorList>
    </citation>
    <scope>NUCLEOTIDE SEQUENCE [LARGE SCALE GENOMIC DNA]</scope>
    <source>
        <strain evidence="2 3">KLE1738</strain>
    </source>
</reference>
<gene>
    <name evidence="2" type="ORF">DV520_04605</name>
</gene>
<dbReference type="Pfam" id="PF07454">
    <property type="entry name" value="SpoIIP"/>
    <property type="match status" value="1"/>
</dbReference>
<sequence>MPMKKQKARGQVRRFLRRSIACLLAIVGMGMAAVTAGLPQPLGWLGGLGGIQTAMAAQAPAGDGPVPFWQRLLLGDSALLAQWAAESAGQAQGEKPEETAPEEAEEEQNLQAVTPDKIQEKTISGSGSGYVNAQGISLFNRTEKTVDLEAVAKGGSSLSFQKAEAGPQVLIMHTHGTESYARDGTEPYTETGVARTTDTSYNIIRVGDEIARIFEEMGLNVIHDRELYDYPSYNDAYDKARAGIEAHLAQYPTIQMVLDVHRDALVGTDGTVYKPVLQIDGVKTAQVMLLVGTDDAGASFPDWGEHLALAMQIQQQMNSLWPGLARPITLRTARFNQQLTKGSLLVEVGGHGNSLEEALAGARLFARSAAKVLLERVAQ</sequence>
<evidence type="ECO:0000313" key="2">
    <source>
        <dbReference type="EMBL" id="RFT06982.1"/>
    </source>
</evidence>
<dbReference type="AlphaFoldDB" id="A0A3E2B4M7"/>
<dbReference type="NCBIfam" id="TIGR02867">
    <property type="entry name" value="spore_II_P"/>
    <property type="match status" value="1"/>
</dbReference>
<dbReference type="InterPro" id="IPR010897">
    <property type="entry name" value="Spore_II_P"/>
</dbReference>